<evidence type="ECO:0000313" key="2">
    <source>
        <dbReference type="EMBL" id="MCR2806821.1"/>
    </source>
</evidence>
<evidence type="ECO:0000259" key="1">
    <source>
        <dbReference type="Pfam" id="PF04167"/>
    </source>
</evidence>
<dbReference type="AlphaFoldDB" id="A0A9X2MVY1"/>
<dbReference type="EMBL" id="JANIPJ010000020">
    <property type="protein sequence ID" value="MCR2806821.1"/>
    <property type="molecule type" value="Genomic_DNA"/>
</dbReference>
<keyword evidence="3" id="KW-1185">Reference proteome</keyword>
<organism evidence="2 3">
    <name type="scientific">Paenibacillus soyae</name>
    <dbReference type="NCBI Taxonomy" id="2969249"/>
    <lineage>
        <taxon>Bacteria</taxon>
        <taxon>Bacillati</taxon>
        <taxon>Bacillota</taxon>
        <taxon>Bacilli</taxon>
        <taxon>Bacillales</taxon>
        <taxon>Paenibacillaceae</taxon>
        <taxon>Paenibacillus</taxon>
    </lineage>
</organism>
<name>A0A9X2MVY1_9BACL</name>
<dbReference type="PANTHER" id="PTHR41271">
    <property type="entry name" value="DUF402 DOMAIN-CONTAINING PROTEIN"/>
    <property type="match status" value="1"/>
</dbReference>
<dbReference type="RefSeq" id="WP_257450681.1">
    <property type="nucleotide sequence ID" value="NZ_JANIPJ010000020.1"/>
</dbReference>
<gene>
    <name evidence="2" type="ORF">NQZ67_23335</name>
</gene>
<accession>A0A9X2MVY1</accession>
<proteinExistence type="predicted"/>
<dbReference type="Gene3D" id="2.40.380.10">
    <property type="entry name" value="FomD-like"/>
    <property type="match status" value="1"/>
</dbReference>
<evidence type="ECO:0000313" key="3">
    <source>
        <dbReference type="Proteomes" id="UP001141950"/>
    </source>
</evidence>
<dbReference type="InterPro" id="IPR007295">
    <property type="entry name" value="DUF402"/>
</dbReference>
<sequence>MLKRKFGNRADWKRVLNREYAQAFVESSNFTGYITLLKIHKVENPLYVEYHGEKICIADDGYQWLQQFPYNCNHSVTTMFDSQGRIIQWYIDISAQNGVDDNQIPWMDDLYLDLIVLPTGELVEKDSGELEDAFRSGVINKELFDMAWEEFRRVRGQIERVQFPLLKLSVDHRQILLQRL</sequence>
<dbReference type="InterPro" id="IPR035930">
    <property type="entry name" value="FomD-like_sf"/>
</dbReference>
<dbReference type="Proteomes" id="UP001141950">
    <property type="component" value="Unassembled WGS sequence"/>
</dbReference>
<reference evidence="2" key="1">
    <citation type="submission" date="2022-08" db="EMBL/GenBank/DDBJ databases">
        <title>The genomic sequence of strain Paenibacillus sp. SCIV0701.</title>
        <authorList>
            <person name="Zhao H."/>
        </authorList>
    </citation>
    <scope>NUCLEOTIDE SEQUENCE</scope>
    <source>
        <strain evidence="2">SCIV0701</strain>
    </source>
</reference>
<dbReference type="SUPFAM" id="SSF159234">
    <property type="entry name" value="FomD-like"/>
    <property type="match status" value="1"/>
</dbReference>
<feature type="domain" description="DUF402" evidence="1">
    <location>
        <begin position="66"/>
        <end position="161"/>
    </location>
</feature>
<protein>
    <submittedName>
        <fullName evidence="2">DUF402 domain-containing protein</fullName>
    </submittedName>
</protein>
<dbReference type="Pfam" id="PF04167">
    <property type="entry name" value="DUF402"/>
    <property type="match status" value="1"/>
</dbReference>
<dbReference type="PANTHER" id="PTHR41271:SF1">
    <property type="entry name" value="DUF402 DOMAIN-CONTAINING PROTEIN"/>
    <property type="match status" value="1"/>
</dbReference>
<comment type="caution">
    <text evidence="2">The sequence shown here is derived from an EMBL/GenBank/DDBJ whole genome shotgun (WGS) entry which is preliminary data.</text>
</comment>